<evidence type="ECO:0000313" key="3">
    <source>
        <dbReference type="Proteomes" id="UP001597512"/>
    </source>
</evidence>
<feature type="transmembrane region" description="Helical" evidence="1">
    <location>
        <begin position="121"/>
        <end position="139"/>
    </location>
</feature>
<name>A0ABW6ALG0_9BACT</name>
<keyword evidence="1" id="KW-0472">Membrane</keyword>
<feature type="transmembrane region" description="Helical" evidence="1">
    <location>
        <begin position="171"/>
        <end position="202"/>
    </location>
</feature>
<keyword evidence="1" id="KW-1133">Transmembrane helix</keyword>
<comment type="caution">
    <text evidence="2">The sequence shown here is derived from an EMBL/GenBank/DDBJ whole genome shotgun (WGS) entry which is preliminary data.</text>
</comment>
<feature type="transmembrane region" description="Helical" evidence="1">
    <location>
        <begin position="266"/>
        <end position="289"/>
    </location>
</feature>
<proteinExistence type="predicted"/>
<feature type="transmembrane region" description="Helical" evidence="1">
    <location>
        <begin position="7"/>
        <end position="31"/>
    </location>
</feature>
<keyword evidence="1" id="KW-0812">Transmembrane</keyword>
<reference evidence="3" key="1">
    <citation type="journal article" date="2019" name="Int. J. Syst. Evol. Microbiol.">
        <title>The Global Catalogue of Microorganisms (GCM) 10K type strain sequencing project: providing services to taxonomists for standard genome sequencing and annotation.</title>
        <authorList>
            <consortium name="The Broad Institute Genomics Platform"/>
            <consortium name="The Broad Institute Genome Sequencing Center for Infectious Disease"/>
            <person name="Wu L."/>
            <person name="Ma J."/>
        </authorList>
    </citation>
    <scope>NUCLEOTIDE SEQUENCE [LARGE SCALE GENOMIC DNA]</scope>
    <source>
        <strain evidence="3">KCTC 52490</strain>
    </source>
</reference>
<sequence length="493" mass="57079">MNKKAWIYSTIIVLIISIIWFLFALIGYPLFSGDTICFLPTSFELNNNNGLINHIYHPIDKFDTRFLFYPPFYPWFFSLINPLTTASSAYIALYTLQVLSFILMIFNLYIIYKNFLVKKTIYLKSYFIFTTLLIVSASGCFPPGYSRPEALCKFFLLTAIYVALSKLNYKLIILSVISIMSVLTSPVFGVYLMLLISIYVVLTDNFSIKAVIQVSSTTILCFSLFLLLYPYSINELLEGIVKHSKNVVFTSNNSIKMDRDFVDNHILSTDTFFGIFIFIIAVGVSFYLVLRESTFIFYNRYISAFLLFLFISLIIYFSFKTINMSYYMYVLSPLMILLLFYSITINRTFVVIASTLMFAFSLPFIRLMIVFVENGSYNRNFSIQAVERKINHTYPSIKKSTVGFTSSFWPIFIPNMNAELIVYNSQGVNTNNMKHKFLVVQQVYSNLKSPIIIPGYRIVENNFSDKPMTFLGVKLASQPSTYQYAIYERKQEF</sequence>
<keyword evidence="3" id="KW-1185">Reference proteome</keyword>
<dbReference type="EMBL" id="JBHUOM010000010">
    <property type="protein sequence ID" value="MFD2935015.1"/>
    <property type="molecule type" value="Genomic_DNA"/>
</dbReference>
<gene>
    <name evidence="2" type="ORF">ACFS25_14560</name>
</gene>
<dbReference type="Proteomes" id="UP001597512">
    <property type="component" value="Unassembled WGS sequence"/>
</dbReference>
<feature type="transmembrane region" description="Helical" evidence="1">
    <location>
        <begin position="349"/>
        <end position="372"/>
    </location>
</feature>
<feature type="transmembrane region" description="Helical" evidence="1">
    <location>
        <begin position="326"/>
        <end position="343"/>
    </location>
</feature>
<evidence type="ECO:0008006" key="4">
    <source>
        <dbReference type="Google" id="ProtNLM"/>
    </source>
</evidence>
<protein>
    <recommendedName>
        <fullName evidence="4">Glycosyltransferase RgtA/B/C/D-like domain-containing protein</fullName>
    </recommendedName>
</protein>
<evidence type="ECO:0000256" key="1">
    <source>
        <dbReference type="SAM" id="Phobius"/>
    </source>
</evidence>
<organism evidence="2 3">
    <name type="scientific">Spirosoma flavum</name>
    <dbReference type="NCBI Taxonomy" id="2048557"/>
    <lineage>
        <taxon>Bacteria</taxon>
        <taxon>Pseudomonadati</taxon>
        <taxon>Bacteroidota</taxon>
        <taxon>Cytophagia</taxon>
        <taxon>Cytophagales</taxon>
        <taxon>Cytophagaceae</taxon>
        <taxon>Spirosoma</taxon>
    </lineage>
</organism>
<feature type="transmembrane region" description="Helical" evidence="1">
    <location>
        <begin position="208"/>
        <end position="229"/>
    </location>
</feature>
<feature type="transmembrane region" description="Helical" evidence="1">
    <location>
        <begin position="301"/>
        <end position="319"/>
    </location>
</feature>
<evidence type="ECO:0000313" key="2">
    <source>
        <dbReference type="EMBL" id="MFD2935015.1"/>
    </source>
</evidence>
<accession>A0ABW6ALG0</accession>
<feature type="transmembrane region" description="Helical" evidence="1">
    <location>
        <begin position="89"/>
        <end position="109"/>
    </location>
</feature>